<dbReference type="SUPFAM" id="SSF53474">
    <property type="entry name" value="alpha/beta-Hydrolases"/>
    <property type="match status" value="1"/>
</dbReference>
<feature type="domain" description="AB hydrolase-1" evidence="1">
    <location>
        <begin position="1"/>
        <end position="182"/>
    </location>
</feature>
<dbReference type="Gene3D" id="3.40.50.1820">
    <property type="entry name" value="alpha/beta hydrolase"/>
    <property type="match status" value="1"/>
</dbReference>
<comment type="caution">
    <text evidence="2">The sequence shown here is derived from an EMBL/GenBank/DDBJ whole genome shotgun (WGS) entry which is preliminary data.</text>
</comment>
<dbReference type="EMBL" id="BMMZ01000001">
    <property type="protein sequence ID" value="GGL50423.1"/>
    <property type="molecule type" value="Genomic_DNA"/>
</dbReference>
<protein>
    <recommendedName>
        <fullName evidence="1">AB hydrolase-1 domain-containing protein</fullName>
    </recommendedName>
</protein>
<reference evidence="2" key="2">
    <citation type="submission" date="2020-09" db="EMBL/GenBank/DDBJ databases">
        <authorList>
            <person name="Sun Q."/>
            <person name="Zhou Y."/>
        </authorList>
    </citation>
    <scope>NUCLEOTIDE SEQUENCE</scope>
    <source>
        <strain evidence="2">CGMCC 4.7306</strain>
    </source>
</reference>
<evidence type="ECO:0000313" key="3">
    <source>
        <dbReference type="Proteomes" id="UP000613840"/>
    </source>
</evidence>
<dbReference type="Proteomes" id="UP000613840">
    <property type="component" value="Unassembled WGS sequence"/>
</dbReference>
<dbReference type="GO" id="GO:0005737">
    <property type="term" value="C:cytoplasm"/>
    <property type="evidence" value="ECO:0007669"/>
    <property type="project" value="InterPro"/>
</dbReference>
<sequence>MGCSLAQAYAIAHPDRVSGLVLMAVTTTSRDEVDWITEGVGRIFPEAWNEFDLASGRENGERLVEAYARRLVSTDAEDRWAAAQAWNAWEDVHISLSPGWQPSSGPVDPVRARNFATLVTHYWSHDGFLVGHQSIMNRLDRIAELSAVLIHGRRDVSGPAITPWLLHQQWPASELIIIDEGHGGEIMIEATVDAIARLT</sequence>
<dbReference type="AlphaFoldDB" id="A0A917W1E6"/>
<dbReference type="PANTHER" id="PTHR43722:SF1">
    <property type="entry name" value="PROLINE IMINOPEPTIDASE"/>
    <property type="match status" value="1"/>
</dbReference>
<dbReference type="InterPro" id="IPR005944">
    <property type="entry name" value="Pro_iminopeptidase"/>
</dbReference>
<gene>
    <name evidence="2" type="ORF">GCM10011575_05870</name>
</gene>
<evidence type="ECO:0000313" key="2">
    <source>
        <dbReference type="EMBL" id="GGL50423.1"/>
    </source>
</evidence>
<evidence type="ECO:0000259" key="1">
    <source>
        <dbReference type="Pfam" id="PF00561"/>
    </source>
</evidence>
<dbReference type="InterPro" id="IPR029058">
    <property type="entry name" value="AB_hydrolase_fold"/>
</dbReference>
<reference evidence="2" key="1">
    <citation type="journal article" date="2014" name="Int. J. Syst. Evol. Microbiol.">
        <title>Complete genome sequence of Corynebacterium casei LMG S-19264T (=DSM 44701T), isolated from a smear-ripened cheese.</title>
        <authorList>
            <consortium name="US DOE Joint Genome Institute (JGI-PGF)"/>
            <person name="Walter F."/>
            <person name="Albersmeier A."/>
            <person name="Kalinowski J."/>
            <person name="Ruckert C."/>
        </authorList>
    </citation>
    <scope>NUCLEOTIDE SEQUENCE</scope>
    <source>
        <strain evidence="2">CGMCC 4.7306</strain>
    </source>
</reference>
<keyword evidence="3" id="KW-1185">Reference proteome</keyword>
<dbReference type="InterPro" id="IPR000073">
    <property type="entry name" value="AB_hydrolase_1"/>
</dbReference>
<proteinExistence type="predicted"/>
<name>A0A917W1E6_9ACTN</name>
<accession>A0A917W1E6</accession>
<dbReference type="GO" id="GO:0004177">
    <property type="term" value="F:aminopeptidase activity"/>
    <property type="evidence" value="ECO:0007669"/>
    <property type="project" value="UniProtKB-EC"/>
</dbReference>
<organism evidence="2 3">
    <name type="scientific">Microlunatus endophyticus</name>
    <dbReference type="NCBI Taxonomy" id="1716077"/>
    <lineage>
        <taxon>Bacteria</taxon>
        <taxon>Bacillati</taxon>
        <taxon>Actinomycetota</taxon>
        <taxon>Actinomycetes</taxon>
        <taxon>Propionibacteriales</taxon>
        <taxon>Propionibacteriaceae</taxon>
        <taxon>Microlunatus</taxon>
    </lineage>
</organism>
<dbReference type="PANTHER" id="PTHR43722">
    <property type="entry name" value="PROLINE IMINOPEPTIDASE"/>
    <property type="match status" value="1"/>
</dbReference>
<dbReference type="GO" id="GO:0006508">
    <property type="term" value="P:proteolysis"/>
    <property type="evidence" value="ECO:0007669"/>
    <property type="project" value="InterPro"/>
</dbReference>
<dbReference type="Pfam" id="PF00561">
    <property type="entry name" value="Abhydrolase_1"/>
    <property type="match status" value="1"/>
</dbReference>